<sequence length="270" mass="29040">MTQLEYRRPVVAVVGAGAAGVAAAAECQLIGFDTLLIDEQSRIGGRYAADNPAQPPKKFGFRKGNLKHHRFSGSAASACEHLEKAVEFAKPRVALNTRVTGASFDKERAQWILSTEPSNQAAASNDDEQVIADVIIVATGNSDIGEVTGPNGRSFDLPGAHLHQSMEPIGIPNILVVDAEEPAPAGFFGYPLDIVEAKADAAQRWVRQLEVHGPGALQVDVTYWLATAPTRAKVKNAVSTFSERSHVFTPRQHLQKKPERAQRSSSKKGA</sequence>
<dbReference type="RefSeq" id="WP_128889478.1">
    <property type="nucleotide sequence ID" value="NZ_BMCX01000001.1"/>
</dbReference>
<keyword evidence="1 3" id="KW-0560">Oxidoreductase</keyword>
<dbReference type="InterPro" id="IPR051691">
    <property type="entry name" value="Metab_Enz_Cyan_OpOx_G3PDH"/>
</dbReference>
<dbReference type="OrthoDB" id="4421163at2"/>
<dbReference type="Gene3D" id="3.50.50.60">
    <property type="entry name" value="FAD/NAD(P)-binding domain"/>
    <property type="match status" value="1"/>
</dbReference>
<dbReference type="PANTHER" id="PTHR42949:SF3">
    <property type="entry name" value="ANAEROBIC GLYCEROL-3-PHOSPHATE DEHYDROGENASE SUBUNIT B"/>
    <property type="match status" value="1"/>
</dbReference>
<dbReference type="InterPro" id="IPR036188">
    <property type="entry name" value="FAD/NAD-bd_sf"/>
</dbReference>
<dbReference type="EMBL" id="CP035299">
    <property type="protein sequence ID" value="QAU51972.1"/>
    <property type="molecule type" value="Genomic_DNA"/>
</dbReference>
<gene>
    <name evidence="3" type="ORF">CPELA_03465</name>
</gene>
<dbReference type="SUPFAM" id="SSF51905">
    <property type="entry name" value="FAD/NAD(P)-binding domain"/>
    <property type="match status" value="1"/>
</dbReference>
<dbReference type="GO" id="GO:0004324">
    <property type="term" value="F:ferredoxin-NADP+ reductase activity"/>
    <property type="evidence" value="ECO:0007669"/>
    <property type="project" value="UniProtKB-EC"/>
</dbReference>
<reference evidence="3 4" key="1">
    <citation type="submission" date="2019-01" db="EMBL/GenBank/DDBJ databases">
        <authorList>
            <person name="Ruckert C."/>
            <person name="Busche T."/>
            <person name="Kalinowski J."/>
        </authorList>
    </citation>
    <scope>NUCLEOTIDE SEQUENCE [LARGE SCALE GENOMIC DNA]</scope>
    <source>
        <strain evidence="3 4">136/3</strain>
    </source>
</reference>
<evidence type="ECO:0000313" key="3">
    <source>
        <dbReference type="EMBL" id="QAU51972.1"/>
    </source>
</evidence>
<proteinExistence type="predicted"/>
<dbReference type="EC" id="1.18.1.2" evidence="3"/>
<feature type="region of interest" description="Disordered" evidence="2">
    <location>
        <begin position="245"/>
        <end position="270"/>
    </location>
</feature>
<protein>
    <submittedName>
        <fullName evidence="3">Ferredoxin--NADP reductase</fullName>
        <ecNumber evidence="3">1.18.1.2</ecNumber>
    </submittedName>
</protein>
<dbReference type="KEGG" id="cpeg:CPELA_03465"/>
<evidence type="ECO:0000256" key="2">
    <source>
        <dbReference type="SAM" id="MobiDB-lite"/>
    </source>
</evidence>
<evidence type="ECO:0000256" key="1">
    <source>
        <dbReference type="ARBA" id="ARBA00023002"/>
    </source>
</evidence>
<dbReference type="Pfam" id="PF13450">
    <property type="entry name" value="NAD_binding_8"/>
    <property type="match status" value="1"/>
</dbReference>
<dbReference type="PANTHER" id="PTHR42949">
    <property type="entry name" value="ANAEROBIC GLYCEROL-3-PHOSPHATE DEHYDROGENASE SUBUNIT B"/>
    <property type="match status" value="1"/>
</dbReference>
<accession>A0A410W7P4</accession>
<dbReference type="Proteomes" id="UP000288929">
    <property type="component" value="Chromosome"/>
</dbReference>
<evidence type="ECO:0000313" key="4">
    <source>
        <dbReference type="Proteomes" id="UP000288929"/>
    </source>
</evidence>
<dbReference type="AlphaFoldDB" id="A0A410W7P4"/>
<keyword evidence="4" id="KW-1185">Reference proteome</keyword>
<organism evidence="3 4">
    <name type="scientific">Corynebacterium pelargi</name>
    <dbReference type="NCBI Taxonomy" id="1471400"/>
    <lineage>
        <taxon>Bacteria</taxon>
        <taxon>Bacillati</taxon>
        <taxon>Actinomycetota</taxon>
        <taxon>Actinomycetes</taxon>
        <taxon>Mycobacteriales</taxon>
        <taxon>Corynebacteriaceae</taxon>
        <taxon>Corynebacterium</taxon>
    </lineage>
</organism>
<name>A0A410W7P4_9CORY</name>